<evidence type="ECO:0000256" key="1">
    <source>
        <dbReference type="SAM" id="MobiDB-lite"/>
    </source>
</evidence>
<dbReference type="InterPro" id="IPR052144">
    <property type="entry name" value="piRNA_biogenesis_EXD1"/>
</dbReference>
<protein>
    <submittedName>
        <fullName evidence="3">Putative deddy 3'-5' exonuclease protein</fullName>
    </submittedName>
</protein>
<dbReference type="InterPro" id="IPR012337">
    <property type="entry name" value="RNaseH-like_sf"/>
</dbReference>
<feature type="compositionally biased region" description="Polar residues" evidence="1">
    <location>
        <begin position="495"/>
        <end position="506"/>
    </location>
</feature>
<keyword evidence="3" id="KW-0269">Exonuclease</keyword>
<feature type="region of interest" description="Disordered" evidence="1">
    <location>
        <begin position="482"/>
        <end position="515"/>
    </location>
</feature>
<evidence type="ECO:0000259" key="2">
    <source>
        <dbReference type="SMART" id="SM00474"/>
    </source>
</evidence>
<dbReference type="SMART" id="SM00474">
    <property type="entry name" value="35EXOc"/>
    <property type="match status" value="1"/>
</dbReference>
<feature type="compositionally biased region" description="Basic and acidic residues" evidence="1">
    <location>
        <begin position="396"/>
        <end position="422"/>
    </location>
</feature>
<dbReference type="GO" id="GO:1990923">
    <property type="term" value="C:PET complex"/>
    <property type="evidence" value="ECO:0007669"/>
    <property type="project" value="TreeGrafter"/>
</dbReference>
<feature type="region of interest" description="Disordered" evidence="1">
    <location>
        <begin position="388"/>
        <end position="422"/>
    </location>
</feature>
<name>A0A1E1XBB6_9ACAR</name>
<dbReference type="PANTHER" id="PTHR46628:SF1">
    <property type="entry name" value="PIRNA BIOGENESIS PROTEIN EXD1"/>
    <property type="match status" value="1"/>
</dbReference>
<dbReference type="Gene3D" id="3.30.420.10">
    <property type="entry name" value="Ribonuclease H-like superfamily/Ribonuclease H"/>
    <property type="match status" value="1"/>
</dbReference>
<dbReference type="GO" id="GO:0003676">
    <property type="term" value="F:nucleic acid binding"/>
    <property type="evidence" value="ECO:0007669"/>
    <property type="project" value="InterPro"/>
</dbReference>
<proteinExistence type="evidence at transcript level"/>
<feature type="domain" description="3'-5' exonuclease" evidence="2">
    <location>
        <begin position="154"/>
        <end position="348"/>
    </location>
</feature>
<dbReference type="AlphaFoldDB" id="A0A1E1XBB6"/>
<dbReference type="SUPFAM" id="SSF53098">
    <property type="entry name" value="Ribonuclease H-like"/>
    <property type="match status" value="1"/>
</dbReference>
<dbReference type="InterPro" id="IPR002562">
    <property type="entry name" value="3'-5'_exonuclease_dom"/>
</dbReference>
<dbReference type="GO" id="GO:0008408">
    <property type="term" value="F:3'-5' exonuclease activity"/>
    <property type="evidence" value="ECO:0007669"/>
    <property type="project" value="InterPro"/>
</dbReference>
<feature type="non-terminal residue" evidence="3">
    <location>
        <position position="1"/>
    </location>
</feature>
<evidence type="ECO:0000313" key="3">
    <source>
        <dbReference type="EMBL" id="JAT96540.1"/>
    </source>
</evidence>
<dbReference type="EMBL" id="GFAC01002648">
    <property type="protein sequence ID" value="JAT96540.1"/>
    <property type="molecule type" value="mRNA"/>
</dbReference>
<dbReference type="Pfam" id="PF01612">
    <property type="entry name" value="DNA_pol_A_exo1"/>
    <property type="match status" value="1"/>
</dbReference>
<keyword evidence="3" id="KW-0540">Nuclease</keyword>
<accession>A0A1E1XBB6</accession>
<keyword evidence="3" id="KW-0378">Hydrolase</keyword>
<reference evidence="3" key="1">
    <citation type="journal article" date="2017" name="Front. Cell. Infect. Microbiol.">
        <title>The Distinct Transcriptional Response of the Midgut of Amblyomma sculptum and Amblyomma aureolatum Ticks to Rickettsia rickettsii Correlates to Their Differences in Susceptibility to Infection.</title>
        <authorList>
            <person name="Martins L.A."/>
            <person name="Galletti M.F.B.M."/>
            <person name="Ribeiro J.M."/>
            <person name="Fujita A."/>
            <person name="Costa F.B."/>
            <person name="Labruna M.B."/>
            <person name="Daffre S."/>
            <person name="Fogaca A.C."/>
        </authorList>
    </citation>
    <scope>NUCLEOTIDE SEQUENCE</scope>
</reference>
<dbReference type="InterPro" id="IPR036397">
    <property type="entry name" value="RNaseH_sf"/>
</dbReference>
<organism evidence="3">
    <name type="scientific">Amblyomma aureolatum</name>
    <dbReference type="NCBI Taxonomy" id="187763"/>
    <lineage>
        <taxon>Eukaryota</taxon>
        <taxon>Metazoa</taxon>
        <taxon>Ecdysozoa</taxon>
        <taxon>Arthropoda</taxon>
        <taxon>Chelicerata</taxon>
        <taxon>Arachnida</taxon>
        <taxon>Acari</taxon>
        <taxon>Parasitiformes</taxon>
        <taxon>Ixodida</taxon>
        <taxon>Ixodoidea</taxon>
        <taxon>Ixodidae</taxon>
        <taxon>Amblyomminae</taxon>
        <taxon>Amblyomma</taxon>
    </lineage>
</organism>
<sequence length="652" mass="73755">LVDMATVSSKWVSSALEGSRVLLRMRDGDIEGVVAGVCEKTSRVSMREVVVVDTREQLLGQIHCHAKDIASCIVLENSKHKKYILAQDEDGPRLLRVRTIPPHLERLNASVNSCEIICHRMDGDTSDPIKKGSIKLMGSPEDLPKLKQPIATEFEVVDKVNDQLSEAIVAMKNEQSISVGYEGTKVGRHGFLSVLMVATSSKVYIFDVFALKKELFSHGLKEILESKDIEKVIHGCRYLSDCLFHQYQVSLDNVFDTMVADIILHHNTSVDAGYYQFPTLVRGIQNCIRTFLKFDYLQMKYTRSRQGDQEEEVSTWKQRPFSLRQIDALAKDVVFLKELAQACLGQMLKKFHSGVNFFLSLDRDCTERELGYLPAAHILPRGFADAIKSSTSRSEQQWRRYTDHDRNREDRRYGGKENNRFHERNMKHGPLRMNADGTQFREPREAPYKGGYIWRKGEFSEEGTCKEDSLFYIGMQQRVKENSVPRDTAAPIPNGTCNSNESQGKSPGNKENRDSDAIETAVDITVSEPLANGHKHASDSEPLMQRCTEVAVEAVNGKRAQDFNGDQHNIADIQHEPFQRSRPLSPCLQRPQPSSVPDENAAVFARNRDSNTVEATVDIQRCHSVWGNRPIDTTAETYSFRPADFTVQKHSS</sequence>
<dbReference type="PANTHER" id="PTHR46628">
    <property type="entry name" value="PIRNA BIOGENESIS PROTEIN EXD1"/>
    <property type="match status" value="1"/>
</dbReference>
<dbReference type="GO" id="GO:0034587">
    <property type="term" value="P:piRNA processing"/>
    <property type="evidence" value="ECO:0007669"/>
    <property type="project" value="TreeGrafter"/>
</dbReference>